<feature type="transmembrane region" description="Helical" evidence="1">
    <location>
        <begin position="388"/>
        <end position="406"/>
    </location>
</feature>
<feature type="transmembrane region" description="Helical" evidence="1">
    <location>
        <begin position="242"/>
        <end position="264"/>
    </location>
</feature>
<keyword evidence="1" id="KW-0812">Transmembrane</keyword>
<feature type="transmembrane region" description="Helical" evidence="1">
    <location>
        <begin position="144"/>
        <end position="161"/>
    </location>
</feature>
<evidence type="ECO:0000313" key="2">
    <source>
        <dbReference type="EMBL" id="MDR4308610.1"/>
    </source>
</evidence>
<sequence length="601" mass="61396">MSFAEVSAEPARRAEAGERAHDGRQSLMVVLMWACVAGGAGIAGFAGAIDGLTTDDAMRLAEVRDLLAGQSWFDLVQHRLNPLDGVLMHWSRVIDLPIALLLGLAQTFLPADVALKTVLVLWPALLLLAALFACSSASRTLAGPLGATLGPLMMLLSPGVTSRFGPSAIDHHGAQIALALAMLACALKADVSRRAAAGAGVAAALMLAIGMETLPHVAAIAGLVALRWAVEGAPAAEGAKTFGLSFAIATVATALVTLAPSVWSAPVCDALGAGHLAAAVSAGAGLWAAASWSRGELPARLVACAGISVVVLAAVALTAPDCLAAPYAGLPERLKQDWLATVQEAQPFLASAATDPTGTLIIGLPLLALAGVAAWAATTARGAARWPVWMAAGAFFAGCAVTLWQVRGASLAYAFAAPLLPMAVVAIGKGGAERARLVLGVMALSPMSLALLGLGISEAVGMPPLAAVELREKLCPAEQYRALGRLQPGLALNTIDTGPYILAHTPHSAVAAPYHRNVDGLIAAIDAFDGEEETARAVAISRRAAYIVACTTDGGVTPASRAKPDGFSAKLLSGARMDWLEPVDLGPGSHVKAWRVTVGRR</sequence>
<feature type="transmembrane region" description="Helical" evidence="1">
    <location>
        <begin position="118"/>
        <end position="138"/>
    </location>
</feature>
<evidence type="ECO:0000313" key="3">
    <source>
        <dbReference type="Proteomes" id="UP001181622"/>
    </source>
</evidence>
<feature type="transmembrane region" description="Helical" evidence="1">
    <location>
        <begin position="270"/>
        <end position="289"/>
    </location>
</feature>
<feature type="transmembrane region" description="Helical" evidence="1">
    <location>
        <begin position="357"/>
        <end position="376"/>
    </location>
</feature>
<dbReference type="Proteomes" id="UP001181622">
    <property type="component" value="Unassembled WGS sequence"/>
</dbReference>
<reference evidence="2" key="1">
    <citation type="submission" date="2020-10" db="EMBL/GenBank/DDBJ databases">
        <authorList>
            <person name="Abbas A."/>
            <person name="Razzaq R."/>
            <person name="Waqas M."/>
            <person name="Abbas N."/>
            <person name="Nielsen T.K."/>
            <person name="Hansen L.H."/>
            <person name="Hussain S."/>
            <person name="Shahid M."/>
        </authorList>
    </citation>
    <scope>NUCLEOTIDE SEQUENCE</scope>
    <source>
        <strain evidence="2">S14</strain>
    </source>
</reference>
<evidence type="ECO:0000256" key="1">
    <source>
        <dbReference type="SAM" id="Phobius"/>
    </source>
</evidence>
<gene>
    <name evidence="2" type="ORF">IHQ68_18475</name>
</gene>
<feature type="transmembrane region" description="Helical" evidence="1">
    <location>
        <begin position="301"/>
        <end position="319"/>
    </location>
</feature>
<dbReference type="EMBL" id="JADBEO010000060">
    <property type="protein sequence ID" value="MDR4308610.1"/>
    <property type="molecule type" value="Genomic_DNA"/>
</dbReference>
<dbReference type="RefSeq" id="WP_309394511.1">
    <property type="nucleotide sequence ID" value="NZ_JADBEO010000060.1"/>
</dbReference>
<organism evidence="2 3">
    <name type="scientific">Chelatococcus sambhunathii</name>
    <dbReference type="NCBI Taxonomy" id="363953"/>
    <lineage>
        <taxon>Bacteria</taxon>
        <taxon>Pseudomonadati</taxon>
        <taxon>Pseudomonadota</taxon>
        <taxon>Alphaproteobacteria</taxon>
        <taxon>Hyphomicrobiales</taxon>
        <taxon>Chelatococcaceae</taxon>
        <taxon>Chelatococcus</taxon>
    </lineage>
</organism>
<keyword evidence="1" id="KW-1133">Transmembrane helix</keyword>
<feature type="transmembrane region" description="Helical" evidence="1">
    <location>
        <begin position="201"/>
        <end position="230"/>
    </location>
</feature>
<keyword evidence="1" id="KW-0472">Membrane</keyword>
<feature type="transmembrane region" description="Helical" evidence="1">
    <location>
        <begin position="412"/>
        <end position="430"/>
    </location>
</feature>
<feature type="transmembrane region" description="Helical" evidence="1">
    <location>
        <begin position="27"/>
        <end position="49"/>
    </location>
</feature>
<name>A0ABU1DKH0_9HYPH</name>
<protein>
    <submittedName>
        <fullName evidence="2">Uncharacterized protein</fullName>
    </submittedName>
</protein>
<comment type="caution">
    <text evidence="2">The sequence shown here is derived from an EMBL/GenBank/DDBJ whole genome shotgun (WGS) entry which is preliminary data.</text>
</comment>
<keyword evidence="3" id="KW-1185">Reference proteome</keyword>
<accession>A0ABU1DKH0</accession>
<proteinExistence type="predicted"/>
<feature type="transmembrane region" description="Helical" evidence="1">
    <location>
        <begin position="437"/>
        <end position="456"/>
    </location>
</feature>